<protein>
    <recommendedName>
        <fullName evidence="4">DUF4181 domain-containing protein</fullName>
    </recommendedName>
</protein>
<feature type="transmembrane region" description="Helical" evidence="1">
    <location>
        <begin position="6"/>
        <end position="32"/>
    </location>
</feature>
<accession>A0ABT9VGB6</accession>
<dbReference type="InterPro" id="IPR025441">
    <property type="entry name" value="DUF4181"/>
</dbReference>
<dbReference type="Pfam" id="PF13789">
    <property type="entry name" value="DUF4181"/>
    <property type="match status" value="1"/>
</dbReference>
<feature type="transmembrane region" description="Helical" evidence="1">
    <location>
        <begin position="118"/>
        <end position="140"/>
    </location>
</feature>
<evidence type="ECO:0000256" key="1">
    <source>
        <dbReference type="SAM" id="Phobius"/>
    </source>
</evidence>
<proteinExistence type="predicted"/>
<evidence type="ECO:0000313" key="2">
    <source>
        <dbReference type="EMBL" id="MDQ0159991.1"/>
    </source>
</evidence>
<sequence length="142" mass="16586">MNGIALYEYFLQVIVITFAIGLVLLIGFNAFVSKWFGVERKNIFSFNYVTDRHKKIDRVIRGITLISLLVGYTINVNTGTWYWFLQPWFILLFLIFPSFIVTIVMERKYASNPNAYKVTLSEMGFVIVLMLSLYLTYVWVIA</sequence>
<feature type="transmembrane region" description="Helical" evidence="1">
    <location>
        <begin position="88"/>
        <end position="106"/>
    </location>
</feature>
<comment type="caution">
    <text evidence="2">The sequence shown here is derived from an EMBL/GenBank/DDBJ whole genome shotgun (WGS) entry which is preliminary data.</text>
</comment>
<feature type="transmembrane region" description="Helical" evidence="1">
    <location>
        <begin position="62"/>
        <end position="82"/>
    </location>
</feature>
<dbReference type="RefSeq" id="WP_306976881.1">
    <property type="nucleotide sequence ID" value="NZ_JAUSTQ010000007.1"/>
</dbReference>
<dbReference type="EMBL" id="JAUSTQ010000007">
    <property type="protein sequence ID" value="MDQ0159991.1"/>
    <property type="molecule type" value="Genomic_DNA"/>
</dbReference>
<gene>
    <name evidence="2" type="ORF">J2S77_001978</name>
</gene>
<keyword evidence="3" id="KW-1185">Reference proteome</keyword>
<name>A0ABT9VGB6_9BACI</name>
<keyword evidence="1" id="KW-0472">Membrane</keyword>
<reference evidence="2 3" key="1">
    <citation type="submission" date="2023-07" db="EMBL/GenBank/DDBJ databases">
        <title>Genomic Encyclopedia of Type Strains, Phase IV (KMG-IV): sequencing the most valuable type-strain genomes for metagenomic binning, comparative biology and taxonomic classification.</title>
        <authorList>
            <person name="Goeker M."/>
        </authorList>
    </citation>
    <scope>NUCLEOTIDE SEQUENCE [LARGE SCALE GENOMIC DNA]</scope>
    <source>
        <strain evidence="2 3">DSM 16460</strain>
    </source>
</reference>
<keyword evidence="1" id="KW-0812">Transmembrane</keyword>
<dbReference type="Proteomes" id="UP001224359">
    <property type="component" value="Unassembled WGS sequence"/>
</dbReference>
<evidence type="ECO:0008006" key="4">
    <source>
        <dbReference type="Google" id="ProtNLM"/>
    </source>
</evidence>
<evidence type="ECO:0000313" key="3">
    <source>
        <dbReference type="Proteomes" id="UP001224359"/>
    </source>
</evidence>
<organism evidence="2 3">
    <name type="scientific">Alkalibacillus salilacus</name>
    <dbReference type="NCBI Taxonomy" id="284582"/>
    <lineage>
        <taxon>Bacteria</taxon>
        <taxon>Bacillati</taxon>
        <taxon>Bacillota</taxon>
        <taxon>Bacilli</taxon>
        <taxon>Bacillales</taxon>
        <taxon>Bacillaceae</taxon>
        <taxon>Alkalibacillus</taxon>
    </lineage>
</organism>
<keyword evidence="1" id="KW-1133">Transmembrane helix</keyword>